<evidence type="ECO:0000313" key="3">
    <source>
        <dbReference type="Proteomes" id="UP000626370"/>
    </source>
</evidence>
<dbReference type="EMBL" id="BNAH01000015">
    <property type="protein sequence ID" value="GHF00092.1"/>
    <property type="molecule type" value="Genomic_DNA"/>
</dbReference>
<gene>
    <name evidence="2" type="ORF">GCM10011501_31920</name>
</gene>
<evidence type="ECO:0008006" key="4">
    <source>
        <dbReference type="Google" id="ProtNLM"/>
    </source>
</evidence>
<reference evidence="3" key="1">
    <citation type="journal article" date="2019" name="Int. J. Syst. Evol. Microbiol.">
        <title>The Global Catalogue of Microorganisms (GCM) 10K type strain sequencing project: providing services to taxonomists for standard genome sequencing and annotation.</title>
        <authorList>
            <consortium name="The Broad Institute Genomics Platform"/>
            <consortium name="The Broad Institute Genome Sequencing Center for Infectious Disease"/>
            <person name="Wu L."/>
            <person name="Ma J."/>
        </authorList>
    </citation>
    <scope>NUCLEOTIDE SEQUENCE [LARGE SCALE GENOMIC DNA]</scope>
    <source>
        <strain evidence="3">CGMCC 1.15922</strain>
    </source>
</reference>
<accession>A0ABQ3J076</accession>
<proteinExistence type="predicted"/>
<evidence type="ECO:0000313" key="2">
    <source>
        <dbReference type="EMBL" id="GHF00092.1"/>
    </source>
</evidence>
<keyword evidence="1" id="KW-0472">Membrane</keyword>
<feature type="transmembrane region" description="Helical" evidence="1">
    <location>
        <begin position="42"/>
        <end position="65"/>
    </location>
</feature>
<keyword evidence="3" id="KW-1185">Reference proteome</keyword>
<name>A0ABQ3J076_9GAMM</name>
<organism evidence="2 3">
    <name type="scientific">Thalassotalea profundi</name>
    <dbReference type="NCBI Taxonomy" id="2036687"/>
    <lineage>
        <taxon>Bacteria</taxon>
        <taxon>Pseudomonadati</taxon>
        <taxon>Pseudomonadota</taxon>
        <taxon>Gammaproteobacteria</taxon>
        <taxon>Alteromonadales</taxon>
        <taxon>Colwelliaceae</taxon>
        <taxon>Thalassotalea</taxon>
    </lineage>
</organism>
<keyword evidence="1" id="KW-1133">Transmembrane helix</keyword>
<comment type="caution">
    <text evidence="2">The sequence shown here is derived from an EMBL/GenBank/DDBJ whole genome shotgun (WGS) entry which is preliminary data.</text>
</comment>
<sequence>MKIALSQEKAETKEMLAIYKRYTMRQATPEEMKLANKQFFDVLKGLGIGVVAILPFAPITLPIVIKLGKLVGVDILPSSFREDDKPK</sequence>
<protein>
    <recommendedName>
        <fullName evidence="4">Letm1 RBD domain-containing protein</fullName>
    </recommendedName>
</protein>
<keyword evidence="1" id="KW-0812">Transmembrane</keyword>
<evidence type="ECO:0000256" key="1">
    <source>
        <dbReference type="SAM" id="Phobius"/>
    </source>
</evidence>
<dbReference type="Proteomes" id="UP000626370">
    <property type="component" value="Unassembled WGS sequence"/>
</dbReference>